<feature type="transmembrane region" description="Helical" evidence="5">
    <location>
        <begin position="74"/>
        <end position="92"/>
    </location>
</feature>
<accession>A0A1G8MJX3</accession>
<evidence type="ECO:0000256" key="1">
    <source>
        <dbReference type="ARBA" id="ARBA00004141"/>
    </source>
</evidence>
<dbReference type="PANTHER" id="PTHR23514">
    <property type="entry name" value="BYPASS OF STOP CODON PROTEIN 6"/>
    <property type="match status" value="1"/>
</dbReference>
<feature type="transmembrane region" description="Helical" evidence="5">
    <location>
        <begin position="326"/>
        <end position="344"/>
    </location>
</feature>
<feature type="transmembrane region" description="Helical" evidence="5">
    <location>
        <begin position="235"/>
        <end position="256"/>
    </location>
</feature>
<keyword evidence="8" id="KW-1185">Reference proteome</keyword>
<dbReference type="PANTHER" id="PTHR23514:SF13">
    <property type="entry name" value="INNER MEMBRANE PROTEIN YBJJ"/>
    <property type="match status" value="1"/>
</dbReference>
<dbReference type="SUPFAM" id="SSF103473">
    <property type="entry name" value="MFS general substrate transporter"/>
    <property type="match status" value="1"/>
</dbReference>
<feature type="transmembrane region" description="Helical" evidence="5">
    <location>
        <begin position="292"/>
        <end position="314"/>
    </location>
</feature>
<evidence type="ECO:0000256" key="2">
    <source>
        <dbReference type="ARBA" id="ARBA00022692"/>
    </source>
</evidence>
<feature type="transmembrane region" description="Helical" evidence="5">
    <location>
        <begin position="131"/>
        <end position="152"/>
    </location>
</feature>
<dbReference type="EMBL" id="FNEJ01000008">
    <property type="protein sequence ID" value="SDI68202.1"/>
    <property type="molecule type" value="Genomic_DNA"/>
</dbReference>
<feature type="domain" description="Major facilitator superfamily (MFS) profile" evidence="6">
    <location>
        <begin position="201"/>
        <end position="379"/>
    </location>
</feature>
<evidence type="ECO:0000259" key="6">
    <source>
        <dbReference type="PROSITE" id="PS50850"/>
    </source>
</evidence>
<gene>
    <name evidence="7" type="ORF">SAMN04487993_100895</name>
</gene>
<dbReference type="Proteomes" id="UP000199093">
    <property type="component" value="Unassembled WGS sequence"/>
</dbReference>
<evidence type="ECO:0000256" key="5">
    <source>
        <dbReference type="SAM" id="Phobius"/>
    </source>
</evidence>
<protein>
    <submittedName>
        <fullName evidence="7">Fucose permease</fullName>
    </submittedName>
</protein>
<sequence length="379" mass="37870">MTLLHDLRLIRRPVAAFAAIGVCWGAFAGVVPALKLQAGMSDGALGAAMLVATFGAVAAMWLAPQAEARLGRQAMPVFALLLGLGFSLPGLAGSTAQFAAAMLVCAAAAGTLDVAMNTHLAGLEARSGRPLMNLAHASYSLVYAGAALAAGIARGAGLPVWAIFLGAGAVTLLLALATRGAKAAAEPETAPAGSAAVPWLLVLPAGLVICVGFLSEQATEAWSALHLERNLGADAVGGALAPTLLGLTMGLGRLTGQGLVQRLDVGRVMAAGATLAAAGAVLAALAPTALMGWAGFAVLGLGVSVLAPMGYAWLGVRLQPAARARAISRATVVGYAGFFLGPPLMGGLSELFGLRVAFGAVALLLLVLPLVLLPVMARR</sequence>
<name>A0A1G8MJX3_9RHOB</name>
<feature type="transmembrane region" description="Helical" evidence="5">
    <location>
        <begin position="197"/>
        <end position="215"/>
    </location>
</feature>
<feature type="transmembrane region" description="Helical" evidence="5">
    <location>
        <begin position="44"/>
        <end position="62"/>
    </location>
</feature>
<feature type="transmembrane region" description="Helical" evidence="5">
    <location>
        <begin position="356"/>
        <end position="377"/>
    </location>
</feature>
<evidence type="ECO:0000313" key="8">
    <source>
        <dbReference type="Proteomes" id="UP000199093"/>
    </source>
</evidence>
<comment type="subcellular location">
    <subcellularLocation>
        <location evidence="1">Membrane</location>
        <topology evidence="1">Multi-pass membrane protein</topology>
    </subcellularLocation>
</comment>
<dbReference type="OrthoDB" id="5526080at2"/>
<dbReference type="InterPro" id="IPR020846">
    <property type="entry name" value="MFS_dom"/>
</dbReference>
<dbReference type="AlphaFoldDB" id="A0A1G8MJX3"/>
<keyword evidence="3 5" id="KW-1133">Transmembrane helix</keyword>
<keyword evidence="2 5" id="KW-0812">Transmembrane</keyword>
<dbReference type="RefSeq" id="WP_089846774.1">
    <property type="nucleotide sequence ID" value="NZ_FNEJ01000008.1"/>
</dbReference>
<dbReference type="Pfam" id="PF07690">
    <property type="entry name" value="MFS_1"/>
    <property type="match status" value="1"/>
</dbReference>
<keyword evidence="4 5" id="KW-0472">Membrane</keyword>
<evidence type="ECO:0000256" key="4">
    <source>
        <dbReference type="ARBA" id="ARBA00023136"/>
    </source>
</evidence>
<dbReference type="GO" id="GO:0016020">
    <property type="term" value="C:membrane"/>
    <property type="evidence" value="ECO:0007669"/>
    <property type="project" value="UniProtKB-SubCell"/>
</dbReference>
<reference evidence="7 8" key="1">
    <citation type="submission" date="2016-10" db="EMBL/GenBank/DDBJ databases">
        <authorList>
            <person name="de Groot N.N."/>
        </authorList>
    </citation>
    <scope>NUCLEOTIDE SEQUENCE [LARGE SCALE GENOMIC DNA]</scope>
    <source>
        <strain evidence="7 8">DSM 26424</strain>
    </source>
</reference>
<dbReference type="GO" id="GO:0022857">
    <property type="term" value="F:transmembrane transporter activity"/>
    <property type="evidence" value="ECO:0007669"/>
    <property type="project" value="InterPro"/>
</dbReference>
<organism evidence="7 8">
    <name type="scientific">Salipiger marinus</name>
    <dbReference type="NCBI Taxonomy" id="555512"/>
    <lineage>
        <taxon>Bacteria</taxon>
        <taxon>Pseudomonadati</taxon>
        <taxon>Pseudomonadota</taxon>
        <taxon>Alphaproteobacteria</taxon>
        <taxon>Rhodobacterales</taxon>
        <taxon>Roseobacteraceae</taxon>
        <taxon>Salipiger</taxon>
    </lineage>
</organism>
<dbReference type="Gene3D" id="1.20.1250.20">
    <property type="entry name" value="MFS general substrate transporter like domains"/>
    <property type="match status" value="1"/>
</dbReference>
<proteinExistence type="predicted"/>
<dbReference type="InterPro" id="IPR036259">
    <property type="entry name" value="MFS_trans_sf"/>
</dbReference>
<feature type="transmembrane region" description="Helical" evidence="5">
    <location>
        <begin position="158"/>
        <end position="177"/>
    </location>
</feature>
<dbReference type="InterPro" id="IPR051788">
    <property type="entry name" value="MFS_Transporter"/>
</dbReference>
<feature type="transmembrane region" description="Helical" evidence="5">
    <location>
        <begin position="98"/>
        <end position="119"/>
    </location>
</feature>
<dbReference type="PROSITE" id="PS50850">
    <property type="entry name" value="MFS"/>
    <property type="match status" value="1"/>
</dbReference>
<evidence type="ECO:0000313" key="7">
    <source>
        <dbReference type="EMBL" id="SDI68202.1"/>
    </source>
</evidence>
<evidence type="ECO:0000256" key="3">
    <source>
        <dbReference type="ARBA" id="ARBA00022989"/>
    </source>
</evidence>
<dbReference type="InterPro" id="IPR011701">
    <property type="entry name" value="MFS"/>
</dbReference>
<feature type="transmembrane region" description="Helical" evidence="5">
    <location>
        <begin position="268"/>
        <end position="286"/>
    </location>
</feature>